<keyword evidence="1" id="KW-0489">Methyltransferase</keyword>
<keyword evidence="1" id="KW-0808">Transferase</keyword>
<accession>A0AAC8VJA8</accession>
<proteinExistence type="predicted"/>
<dbReference type="RefSeq" id="WP_155046579.1">
    <property type="nucleotide sequence ID" value="NZ_CP012508.1"/>
</dbReference>
<reference evidence="1 2" key="1">
    <citation type="journal article" date="2014" name="Genome Announc.">
        <title>Comparative Genome Analysis of Two Isolates of the Fish Pathogen Piscirickettsia salmonis from Different Hosts Reveals Major Differences in Virulence-Associated Secretion Systems.</title>
        <authorList>
            <person name="Bohle H."/>
            <person name="Henriquez P."/>
            <person name="Grothusen H."/>
            <person name="Navas E."/>
            <person name="Sandoval A."/>
            <person name="Bustamante F."/>
            <person name="Bustos P."/>
            <person name="Mancilla M."/>
        </authorList>
    </citation>
    <scope>NUCLEOTIDE SEQUENCE [LARGE SCALE GENOMIC DNA]</scope>
    <source>
        <strain evidence="2">B1-32597</strain>
    </source>
</reference>
<organism evidence="1 2">
    <name type="scientific">Piscirickettsia salmonis</name>
    <dbReference type="NCBI Taxonomy" id="1238"/>
    <lineage>
        <taxon>Bacteria</taxon>
        <taxon>Pseudomonadati</taxon>
        <taxon>Pseudomonadota</taxon>
        <taxon>Gammaproteobacteria</taxon>
        <taxon>Thiotrichales</taxon>
        <taxon>Piscirickettsiaceae</taxon>
        <taxon>Piscirickettsia</taxon>
    </lineage>
</organism>
<dbReference type="GO" id="GO:0032259">
    <property type="term" value="P:methylation"/>
    <property type="evidence" value="ECO:0007669"/>
    <property type="project" value="UniProtKB-KW"/>
</dbReference>
<dbReference type="EMBL" id="CP012508">
    <property type="protein sequence ID" value="ALB23379.1"/>
    <property type="molecule type" value="Genomic_DNA"/>
</dbReference>
<dbReference type="Proteomes" id="UP000029558">
    <property type="component" value="Chromosome"/>
</dbReference>
<dbReference type="AlphaFoldDB" id="A0AAC8VJA8"/>
<evidence type="ECO:0000313" key="2">
    <source>
        <dbReference type="Proteomes" id="UP000029558"/>
    </source>
</evidence>
<dbReference type="GO" id="GO:0008168">
    <property type="term" value="F:methyltransferase activity"/>
    <property type="evidence" value="ECO:0007669"/>
    <property type="project" value="UniProtKB-KW"/>
</dbReference>
<gene>
    <name evidence="1" type="ORF">KU39_2199</name>
</gene>
<evidence type="ECO:0000313" key="1">
    <source>
        <dbReference type="EMBL" id="ALB23379.1"/>
    </source>
</evidence>
<protein>
    <submittedName>
        <fullName evidence="1">Adenine methyltransferase</fullName>
    </submittedName>
</protein>
<sequence length="53" mass="6326">MPLFTIKNKNFYNNAFRQLCFQAADNNYQSENIFFIWDVENILKGNHKLMALP</sequence>
<name>A0AAC8VJA8_PISSA</name>